<evidence type="ECO:0008006" key="11">
    <source>
        <dbReference type="Google" id="ProtNLM"/>
    </source>
</evidence>
<dbReference type="InterPro" id="IPR003838">
    <property type="entry name" value="ABC3_permease_C"/>
</dbReference>
<keyword evidence="5 6" id="KW-0472">Membrane</keyword>
<feature type="transmembrane region" description="Helical" evidence="6">
    <location>
        <begin position="362"/>
        <end position="390"/>
    </location>
</feature>
<proteinExistence type="predicted"/>
<dbReference type="InterPro" id="IPR025857">
    <property type="entry name" value="MacB_PCD"/>
</dbReference>
<evidence type="ECO:0000259" key="8">
    <source>
        <dbReference type="Pfam" id="PF12704"/>
    </source>
</evidence>
<evidence type="ECO:0000256" key="3">
    <source>
        <dbReference type="ARBA" id="ARBA00022692"/>
    </source>
</evidence>
<evidence type="ECO:0000313" key="9">
    <source>
        <dbReference type="EMBL" id="KZN58814.1"/>
    </source>
</evidence>
<keyword evidence="4 6" id="KW-1133">Transmembrane helix</keyword>
<feature type="transmembrane region" description="Helical" evidence="6">
    <location>
        <begin position="21"/>
        <end position="44"/>
    </location>
</feature>
<feature type="domain" description="MacB-like periplasmic core" evidence="8">
    <location>
        <begin position="24"/>
        <end position="227"/>
    </location>
</feature>
<dbReference type="Pfam" id="PF02687">
    <property type="entry name" value="FtsX"/>
    <property type="match status" value="1"/>
</dbReference>
<dbReference type="PATRIC" id="fig|1365253.3.peg.13"/>
<name>A0A167I294_9GAMM</name>
<evidence type="ECO:0000256" key="6">
    <source>
        <dbReference type="SAM" id="Phobius"/>
    </source>
</evidence>
<reference evidence="9 10" key="1">
    <citation type="submission" date="2013-07" db="EMBL/GenBank/DDBJ databases">
        <title>Comparative Genomic and Metabolomic Analysis of Twelve Strains of Pseudoalteromonas luteoviolacea.</title>
        <authorList>
            <person name="Vynne N.G."/>
            <person name="Mansson M."/>
            <person name="Gram L."/>
        </authorList>
    </citation>
    <scope>NUCLEOTIDE SEQUENCE [LARGE SCALE GENOMIC DNA]</scope>
    <source>
        <strain evidence="9 10">NCIMB 1942</strain>
    </source>
</reference>
<evidence type="ECO:0000256" key="1">
    <source>
        <dbReference type="ARBA" id="ARBA00004651"/>
    </source>
</evidence>
<gene>
    <name evidence="9" type="ORF">N482_00065</name>
</gene>
<dbReference type="Proteomes" id="UP000076587">
    <property type="component" value="Unassembled WGS sequence"/>
</dbReference>
<organism evidence="9 10">
    <name type="scientific">Pseudoalteromonas luteoviolacea NCIMB 1942</name>
    <dbReference type="NCBI Taxonomy" id="1365253"/>
    <lineage>
        <taxon>Bacteria</taxon>
        <taxon>Pseudomonadati</taxon>
        <taxon>Pseudomonadota</taxon>
        <taxon>Gammaproteobacteria</taxon>
        <taxon>Alteromonadales</taxon>
        <taxon>Pseudoalteromonadaceae</taxon>
        <taxon>Pseudoalteromonas</taxon>
    </lineage>
</organism>
<evidence type="ECO:0000256" key="2">
    <source>
        <dbReference type="ARBA" id="ARBA00022475"/>
    </source>
</evidence>
<dbReference type="InterPro" id="IPR050250">
    <property type="entry name" value="Macrolide_Exporter_MacB"/>
</dbReference>
<dbReference type="Pfam" id="PF12704">
    <property type="entry name" value="MacB_PCD"/>
    <property type="match status" value="1"/>
</dbReference>
<accession>A0A167I294</accession>
<dbReference type="PANTHER" id="PTHR30572:SF18">
    <property type="entry name" value="ABC-TYPE MACROLIDE FAMILY EXPORT SYSTEM PERMEASE COMPONENT 2"/>
    <property type="match status" value="1"/>
</dbReference>
<dbReference type="EMBL" id="AUXT01000001">
    <property type="protein sequence ID" value="KZN58814.1"/>
    <property type="molecule type" value="Genomic_DNA"/>
</dbReference>
<sequence>MRLDMLRYYFKLALLSIKKTPLLSFLMIAIIAIGIAATMVTYTVNYMMTQDPVPGKSDRLFTVHLSSWDPNMSYKLKDGKEDIPIYLTYQDATNLYADKKADKQTIISFHKAMVRAGEQPSGMATMTYIRPTTHEFFSMLDVPFLYGSPWSTGDDSEGNPVVVLSKKKNQQLFRGENSLGKEVLIGGVIYRVVGVLDDWTPLPRFYTTRSEAYIEPRNVFIPFQSSVNNNWLSGTDGSVYCWGEANFVDLESVKSSECVWLFYWVELSSADKRDDYLAYINNYAQEQRSMGRFQREQMNRMMSVSEYIEYNEVIKEDGNIAVWLAVAFLIACLLNSMSLMMTKFHGKGTEVGLRRAVGASKVNIACQFSCETIIVGLCGGIIGLMLAQLGLHITAQVYSHLHAELMEMNFELMVLTVALSVFSSSIFGLYPIYRACQIQPSSHLKSL</sequence>
<protein>
    <recommendedName>
        <fullName evidence="11">ABC transporter permease</fullName>
    </recommendedName>
</protein>
<dbReference type="PANTHER" id="PTHR30572">
    <property type="entry name" value="MEMBRANE COMPONENT OF TRANSPORTER-RELATED"/>
    <property type="match status" value="1"/>
</dbReference>
<dbReference type="AlphaFoldDB" id="A0A167I294"/>
<evidence type="ECO:0000313" key="10">
    <source>
        <dbReference type="Proteomes" id="UP000076587"/>
    </source>
</evidence>
<keyword evidence="3 6" id="KW-0812">Transmembrane</keyword>
<evidence type="ECO:0000256" key="4">
    <source>
        <dbReference type="ARBA" id="ARBA00022989"/>
    </source>
</evidence>
<comment type="subcellular location">
    <subcellularLocation>
        <location evidence="1">Cell membrane</location>
        <topology evidence="1">Multi-pass membrane protein</topology>
    </subcellularLocation>
</comment>
<evidence type="ECO:0000259" key="7">
    <source>
        <dbReference type="Pfam" id="PF02687"/>
    </source>
</evidence>
<evidence type="ECO:0000256" key="5">
    <source>
        <dbReference type="ARBA" id="ARBA00023136"/>
    </source>
</evidence>
<dbReference type="GO" id="GO:0022857">
    <property type="term" value="F:transmembrane transporter activity"/>
    <property type="evidence" value="ECO:0007669"/>
    <property type="project" value="TreeGrafter"/>
</dbReference>
<dbReference type="GO" id="GO:0005886">
    <property type="term" value="C:plasma membrane"/>
    <property type="evidence" value="ECO:0007669"/>
    <property type="project" value="UniProtKB-SubCell"/>
</dbReference>
<feature type="transmembrane region" description="Helical" evidence="6">
    <location>
        <begin position="410"/>
        <end position="433"/>
    </location>
</feature>
<comment type="caution">
    <text evidence="9">The sequence shown here is derived from an EMBL/GenBank/DDBJ whole genome shotgun (WGS) entry which is preliminary data.</text>
</comment>
<feature type="domain" description="ABC3 transporter permease C-terminal" evidence="7">
    <location>
        <begin position="324"/>
        <end position="440"/>
    </location>
</feature>
<feature type="transmembrane region" description="Helical" evidence="6">
    <location>
        <begin position="320"/>
        <end position="341"/>
    </location>
</feature>
<keyword evidence="2" id="KW-1003">Cell membrane</keyword>